<feature type="transmembrane region" description="Helical" evidence="1">
    <location>
        <begin position="196"/>
        <end position="217"/>
    </location>
</feature>
<organism evidence="2 3">
    <name type="scientific">Haloferax massiliensis</name>
    <dbReference type="NCBI Taxonomy" id="1476858"/>
    <lineage>
        <taxon>Archaea</taxon>
        <taxon>Methanobacteriati</taxon>
        <taxon>Methanobacteriota</taxon>
        <taxon>Stenosarchaea group</taxon>
        <taxon>Halobacteria</taxon>
        <taxon>Halobacteriales</taxon>
        <taxon>Haloferacaceae</taxon>
        <taxon>Haloferax</taxon>
    </lineage>
</organism>
<proteinExistence type="predicted"/>
<evidence type="ECO:0000313" key="2">
    <source>
        <dbReference type="EMBL" id="CQR51003.1"/>
    </source>
</evidence>
<sequence length="226" mass="23080">MFVDALRYPFADRTRVDGTATCLVALLLAGTLFRLAARLWPDLTLLAPALLAVAPLLAFFGLLGGVLAGDGFPPLATTETLRLAGRVVGVAAVYLLPAAVTVVAVGYATATGTVPAVLSGVTTAMLATVALLVTVVCAYLLPVATAVSVREGLRSGLRRDALRGAASGTYFLAWVGGAVLVVLSWSALAATIARSVAALLALAWCAYAHVAAAALIAEGVDRTHPW</sequence>
<dbReference type="Proteomes" id="UP000198902">
    <property type="component" value="Unassembled WGS sequence"/>
</dbReference>
<feature type="transmembrane region" description="Helical" evidence="1">
    <location>
        <begin position="20"/>
        <end position="40"/>
    </location>
</feature>
<keyword evidence="1" id="KW-0812">Transmembrane</keyword>
<name>A0A0D6JTQ6_9EURY</name>
<reference evidence="3" key="1">
    <citation type="submission" date="2015-03" db="EMBL/GenBank/DDBJ databases">
        <authorList>
            <person name="Urmite Genomes"/>
        </authorList>
    </citation>
    <scope>NUCLEOTIDE SEQUENCE [LARGE SCALE GENOMIC DNA]</scope>
    <source>
        <strain evidence="3">Arc-Hr</strain>
    </source>
</reference>
<dbReference type="RefSeq" id="WP_089779368.1">
    <property type="nucleotide sequence ID" value="NZ_CABLRR010000002.1"/>
</dbReference>
<evidence type="ECO:0000313" key="3">
    <source>
        <dbReference type="Proteomes" id="UP000198902"/>
    </source>
</evidence>
<feature type="transmembrane region" description="Helical" evidence="1">
    <location>
        <begin position="46"/>
        <end position="67"/>
    </location>
</feature>
<dbReference type="AlphaFoldDB" id="A0A0D6JTQ6"/>
<keyword evidence="3" id="KW-1185">Reference proteome</keyword>
<evidence type="ECO:0000256" key="1">
    <source>
        <dbReference type="SAM" id="Phobius"/>
    </source>
</evidence>
<accession>A0A0D6JTQ6</accession>
<protein>
    <submittedName>
        <fullName evidence="2">Uncharacterized protein</fullName>
    </submittedName>
</protein>
<dbReference type="OrthoDB" id="331660at2157"/>
<feature type="transmembrane region" description="Helical" evidence="1">
    <location>
        <begin position="116"/>
        <end position="149"/>
    </location>
</feature>
<feature type="transmembrane region" description="Helical" evidence="1">
    <location>
        <begin position="87"/>
        <end position="110"/>
    </location>
</feature>
<keyword evidence="1" id="KW-0472">Membrane</keyword>
<gene>
    <name evidence="2" type="ORF">BN996_02489</name>
</gene>
<feature type="transmembrane region" description="Helical" evidence="1">
    <location>
        <begin position="170"/>
        <end position="190"/>
    </location>
</feature>
<dbReference type="EMBL" id="CSTE01000002">
    <property type="protein sequence ID" value="CQR51003.1"/>
    <property type="molecule type" value="Genomic_DNA"/>
</dbReference>
<keyword evidence="1" id="KW-1133">Transmembrane helix</keyword>